<feature type="region of interest" description="Disordered" evidence="3">
    <location>
        <begin position="185"/>
        <end position="235"/>
    </location>
</feature>
<dbReference type="SUPFAM" id="SSF54928">
    <property type="entry name" value="RNA-binding domain, RBD"/>
    <property type="match status" value="1"/>
</dbReference>
<dbReference type="Proteomes" id="UP000499080">
    <property type="component" value="Unassembled WGS sequence"/>
</dbReference>
<dbReference type="GO" id="GO:0003723">
    <property type="term" value="F:RNA binding"/>
    <property type="evidence" value="ECO:0007669"/>
    <property type="project" value="UniProtKB-UniRule"/>
</dbReference>
<keyword evidence="1 2" id="KW-0694">RNA-binding</keyword>
<feature type="compositionally biased region" description="Polar residues" evidence="3">
    <location>
        <begin position="205"/>
        <end position="222"/>
    </location>
</feature>
<dbReference type="Pfam" id="PF11608">
    <property type="entry name" value="RRM_MARF1"/>
    <property type="match status" value="1"/>
</dbReference>
<protein>
    <submittedName>
        <fullName evidence="5">Meiosis regulator and mRNA stability factor 1</fullName>
    </submittedName>
</protein>
<reference evidence="5 6" key="1">
    <citation type="journal article" date="2019" name="Sci. Rep.">
        <title>Orb-weaving spider Araneus ventricosus genome elucidates the spidroin gene catalogue.</title>
        <authorList>
            <person name="Kono N."/>
            <person name="Nakamura H."/>
            <person name="Ohtoshi R."/>
            <person name="Moran D.A.P."/>
            <person name="Shinohara A."/>
            <person name="Yoshida Y."/>
            <person name="Fujiwara M."/>
            <person name="Mori M."/>
            <person name="Tomita M."/>
            <person name="Arakawa K."/>
        </authorList>
    </citation>
    <scope>NUCLEOTIDE SEQUENCE [LARGE SCALE GENOMIC DNA]</scope>
</reference>
<keyword evidence="6" id="KW-1185">Reference proteome</keyword>
<feature type="domain" description="RRM" evidence="4">
    <location>
        <begin position="59"/>
        <end position="132"/>
    </location>
</feature>
<dbReference type="InterPro" id="IPR000504">
    <property type="entry name" value="RRM_dom"/>
</dbReference>
<dbReference type="InterPro" id="IPR035979">
    <property type="entry name" value="RBD_domain_sf"/>
</dbReference>
<evidence type="ECO:0000259" key="4">
    <source>
        <dbReference type="PROSITE" id="PS50102"/>
    </source>
</evidence>
<comment type="caution">
    <text evidence="5">The sequence shown here is derived from an EMBL/GenBank/DDBJ whole genome shotgun (WGS) entry which is preliminary data.</text>
</comment>
<dbReference type="InterPro" id="IPR012677">
    <property type="entry name" value="Nucleotide-bd_a/b_plait_sf"/>
</dbReference>
<sequence length="292" mass="32811">DINFCPFLAEFRYMKKVNIILIHNAASNYLLNICNENFPFSLFTEDLPPRRVEKPLQPAQLMVTGLPQKMSETLVRKILLQLTDNSGGKVLSVTGSTAVIKFASTEYAVKAKGRIENEKIGKRKIKVAFRKNLPVHTPTTETFDESIDSGDTSLNIDENKKNKRISLLGAPTGLDVNRRLTRAFAAENQQSRRPLPTGLEGVNIGSGTSGISTRHYGQTDSSNSEDDEPQRNKKSKRLKKRRVLCLDFRIGHFCLCISACICNMKMSCVIPATSRLQVIFYMRIIAQIEKKM</sequence>
<proteinExistence type="predicted"/>
<evidence type="ECO:0000256" key="2">
    <source>
        <dbReference type="PROSITE-ProRule" id="PRU00176"/>
    </source>
</evidence>
<feature type="non-terminal residue" evidence="5">
    <location>
        <position position="1"/>
    </location>
</feature>
<gene>
    <name evidence="5" type="primary">marf1_1</name>
    <name evidence="5" type="ORF">AVEN_219238_1</name>
</gene>
<dbReference type="Gene3D" id="3.30.70.330">
    <property type="match status" value="1"/>
</dbReference>
<dbReference type="AlphaFoldDB" id="A0A4Y2M0A4"/>
<evidence type="ECO:0000313" key="6">
    <source>
        <dbReference type="Proteomes" id="UP000499080"/>
    </source>
</evidence>
<accession>A0A4Y2M0A4</accession>
<evidence type="ECO:0000256" key="3">
    <source>
        <dbReference type="SAM" id="MobiDB-lite"/>
    </source>
</evidence>
<dbReference type="EMBL" id="BGPR01006619">
    <property type="protein sequence ID" value="GBN20455.1"/>
    <property type="molecule type" value="Genomic_DNA"/>
</dbReference>
<evidence type="ECO:0000256" key="1">
    <source>
        <dbReference type="ARBA" id="ARBA00022884"/>
    </source>
</evidence>
<dbReference type="InterPro" id="IPR034189">
    <property type="entry name" value="MARF1_RRM1"/>
</dbReference>
<name>A0A4Y2M0A4_ARAVE</name>
<organism evidence="5 6">
    <name type="scientific">Araneus ventricosus</name>
    <name type="common">Orbweaver spider</name>
    <name type="synonym">Epeira ventricosa</name>
    <dbReference type="NCBI Taxonomy" id="182803"/>
    <lineage>
        <taxon>Eukaryota</taxon>
        <taxon>Metazoa</taxon>
        <taxon>Ecdysozoa</taxon>
        <taxon>Arthropoda</taxon>
        <taxon>Chelicerata</taxon>
        <taxon>Arachnida</taxon>
        <taxon>Araneae</taxon>
        <taxon>Araneomorphae</taxon>
        <taxon>Entelegynae</taxon>
        <taxon>Araneoidea</taxon>
        <taxon>Araneidae</taxon>
        <taxon>Araneus</taxon>
    </lineage>
</organism>
<evidence type="ECO:0000313" key="5">
    <source>
        <dbReference type="EMBL" id="GBN20455.1"/>
    </source>
</evidence>
<dbReference type="PROSITE" id="PS50102">
    <property type="entry name" value="RRM"/>
    <property type="match status" value="1"/>
</dbReference>